<evidence type="ECO:0000256" key="5">
    <source>
        <dbReference type="SAM" id="MobiDB-lite"/>
    </source>
</evidence>
<name>A0A8T2SEC3_CERRI</name>
<dbReference type="PANTHER" id="PTHR14577:SF0">
    <property type="entry name" value="NUCLEOLAR PROTEIN 12"/>
    <property type="match status" value="1"/>
</dbReference>
<evidence type="ECO:0000256" key="1">
    <source>
        <dbReference type="ARBA" id="ARBA00004604"/>
    </source>
</evidence>
<organism evidence="6 7">
    <name type="scientific">Ceratopteris richardii</name>
    <name type="common">Triangle waterfern</name>
    <dbReference type="NCBI Taxonomy" id="49495"/>
    <lineage>
        <taxon>Eukaryota</taxon>
        <taxon>Viridiplantae</taxon>
        <taxon>Streptophyta</taxon>
        <taxon>Embryophyta</taxon>
        <taxon>Tracheophyta</taxon>
        <taxon>Polypodiopsida</taxon>
        <taxon>Polypodiidae</taxon>
        <taxon>Polypodiales</taxon>
        <taxon>Pteridineae</taxon>
        <taxon>Pteridaceae</taxon>
        <taxon>Parkerioideae</taxon>
        <taxon>Ceratopteris</taxon>
    </lineage>
</organism>
<dbReference type="GO" id="GO:0005730">
    <property type="term" value="C:nucleolus"/>
    <property type="evidence" value="ECO:0007669"/>
    <property type="project" value="UniProtKB-SubCell"/>
</dbReference>
<dbReference type="InterPro" id="IPR019186">
    <property type="entry name" value="Nucleolar_protein_12"/>
</dbReference>
<keyword evidence="4" id="KW-0539">Nucleus</keyword>
<dbReference type="Pfam" id="PF09805">
    <property type="entry name" value="Nop25"/>
    <property type="match status" value="1"/>
</dbReference>
<comment type="subcellular location">
    <subcellularLocation>
        <location evidence="1">Nucleus</location>
        <location evidence="1">Nucleolus</location>
    </subcellularLocation>
</comment>
<evidence type="ECO:0000256" key="3">
    <source>
        <dbReference type="ARBA" id="ARBA00023054"/>
    </source>
</evidence>
<dbReference type="OrthoDB" id="551633at2759"/>
<feature type="compositionally biased region" description="Basic residues" evidence="5">
    <location>
        <begin position="56"/>
        <end position="68"/>
    </location>
</feature>
<evidence type="ECO:0000256" key="4">
    <source>
        <dbReference type="ARBA" id="ARBA00023242"/>
    </source>
</evidence>
<keyword evidence="3" id="KW-0175">Coiled coil</keyword>
<comment type="similarity">
    <text evidence="2">Belongs to the RRP17 family.</text>
</comment>
<dbReference type="AlphaFoldDB" id="A0A8T2SEC3"/>
<dbReference type="EMBL" id="CM035426">
    <property type="protein sequence ID" value="KAH7316004.1"/>
    <property type="molecule type" value="Genomic_DNA"/>
</dbReference>
<feature type="region of interest" description="Disordered" evidence="5">
    <location>
        <begin position="150"/>
        <end position="188"/>
    </location>
</feature>
<comment type="caution">
    <text evidence="6">The sequence shown here is derived from an EMBL/GenBank/DDBJ whole genome shotgun (WGS) entry which is preliminary data.</text>
</comment>
<proteinExistence type="inferred from homology"/>
<feature type="compositionally biased region" description="Basic residues" evidence="5">
    <location>
        <begin position="168"/>
        <end position="188"/>
    </location>
</feature>
<gene>
    <name evidence="6" type="ORF">KP509_21G074100</name>
</gene>
<dbReference type="PANTHER" id="PTHR14577">
    <property type="entry name" value="NUCLEOLAR PROTEIN 12"/>
    <property type="match status" value="1"/>
</dbReference>
<feature type="region of interest" description="Disordered" evidence="5">
    <location>
        <begin position="55"/>
        <end position="91"/>
    </location>
</feature>
<evidence type="ECO:0000256" key="2">
    <source>
        <dbReference type="ARBA" id="ARBA00007175"/>
    </source>
</evidence>
<evidence type="ECO:0008006" key="8">
    <source>
        <dbReference type="Google" id="ProtNLM"/>
    </source>
</evidence>
<sequence length="188" mass="22221">MILTSNIASMDEEENEYAEQGGNTVVGRHLSKRARKNKGLVIKFDESARREYVTGFHKRKKKRRKKAEKQKQEKERQKRLQERRERRHAMTQAITQAECGDADEDADRKNATFMYEDQNTTTVVNTYSIDLDADVTNPYEVKCEQAYESLPNKNTTETKQKHLNSRELKRKPFKNKVKGWLKRKKQRL</sequence>
<evidence type="ECO:0000313" key="7">
    <source>
        <dbReference type="Proteomes" id="UP000825935"/>
    </source>
</evidence>
<keyword evidence="7" id="KW-1185">Reference proteome</keyword>
<feature type="compositionally biased region" description="Basic and acidic residues" evidence="5">
    <location>
        <begin position="69"/>
        <end position="84"/>
    </location>
</feature>
<dbReference type="Proteomes" id="UP000825935">
    <property type="component" value="Chromosome 21"/>
</dbReference>
<evidence type="ECO:0000313" key="6">
    <source>
        <dbReference type="EMBL" id="KAH7316004.1"/>
    </source>
</evidence>
<dbReference type="GO" id="GO:0019843">
    <property type="term" value="F:rRNA binding"/>
    <property type="evidence" value="ECO:0007669"/>
    <property type="project" value="TreeGrafter"/>
</dbReference>
<accession>A0A8T2SEC3</accession>
<reference evidence="6" key="1">
    <citation type="submission" date="2021-08" db="EMBL/GenBank/DDBJ databases">
        <title>WGS assembly of Ceratopteris richardii.</title>
        <authorList>
            <person name="Marchant D.B."/>
            <person name="Chen G."/>
            <person name="Jenkins J."/>
            <person name="Shu S."/>
            <person name="Leebens-Mack J."/>
            <person name="Grimwood J."/>
            <person name="Schmutz J."/>
            <person name="Soltis P."/>
            <person name="Soltis D."/>
            <person name="Chen Z.-H."/>
        </authorList>
    </citation>
    <scope>NUCLEOTIDE SEQUENCE</scope>
    <source>
        <strain evidence="6">Whitten #5841</strain>
        <tissue evidence="6">Leaf</tissue>
    </source>
</reference>
<feature type="region of interest" description="Disordered" evidence="5">
    <location>
        <begin position="1"/>
        <end position="23"/>
    </location>
</feature>
<protein>
    <recommendedName>
        <fullName evidence="8">Nucleolar protein 12</fullName>
    </recommendedName>
</protein>
<feature type="compositionally biased region" description="Basic and acidic residues" evidence="5">
    <location>
        <begin position="156"/>
        <end position="167"/>
    </location>
</feature>